<evidence type="ECO:0000313" key="2">
    <source>
        <dbReference type="Proteomes" id="UP001569428"/>
    </source>
</evidence>
<gene>
    <name evidence="1" type="ORF">ACCI49_02265</name>
</gene>
<evidence type="ECO:0000313" key="1">
    <source>
        <dbReference type="EMBL" id="MFA0809730.1"/>
    </source>
</evidence>
<dbReference type="EMBL" id="JBGMEK010000003">
    <property type="protein sequence ID" value="MFA0809730.1"/>
    <property type="molecule type" value="Genomic_DNA"/>
</dbReference>
<reference evidence="1 2" key="1">
    <citation type="submission" date="2024-08" db="EMBL/GenBank/DDBJ databases">
        <authorList>
            <person name="Ishaq N."/>
        </authorList>
    </citation>
    <scope>NUCLEOTIDE SEQUENCE [LARGE SCALE GENOMIC DNA]</scope>
    <source>
        <strain evidence="1 2">DSM 18651</strain>
    </source>
</reference>
<keyword evidence="2" id="KW-1185">Reference proteome</keyword>
<name>A0ABV4NVU5_9GAMM</name>
<sequence>MQHFDKVGSESLEVQTIILYCLNNSFAAKLLGSPDPPYLYQAVIFYSKSLPIVMQRPYNRRLWPVCRCRNPTGAPPRITKI</sequence>
<protein>
    <submittedName>
        <fullName evidence="1">Uncharacterized protein</fullName>
    </submittedName>
</protein>
<accession>A0ABV4NVU5</accession>
<proteinExistence type="predicted"/>
<comment type="caution">
    <text evidence="1">The sequence shown here is derived from an EMBL/GenBank/DDBJ whole genome shotgun (WGS) entry which is preliminary data.</text>
</comment>
<dbReference type="Proteomes" id="UP001569428">
    <property type="component" value="Unassembled WGS sequence"/>
</dbReference>
<dbReference type="RefSeq" id="WP_371837346.1">
    <property type="nucleotide sequence ID" value="NZ_JBGMEK010000003.1"/>
</dbReference>
<organism evidence="1 2">
    <name type="scientific">Microbulbifer epialgicus</name>
    <dbReference type="NCBI Taxonomy" id="393907"/>
    <lineage>
        <taxon>Bacteria</taxon>
        <taxon>Pseudomonadati</taxon>
        <taxon>Pseudomonadota</taxon>
        <taxon>Gammaproteobacteria</taxon>
        <taxon>Cellvibrionales</taxon>
        <taxon>Microbulbiferaceae</taxon>
        <taxon>Microbulbifer</taxon>
    </lineage>
</organism>